<dbReference type="GO" id="GO:0004803">
    <property type="term" value="F:transposase activity"/>
    <property type="evidence" value="ECO:0007669"/>
    <property type="project" value="TreeGrafter"/>
</dbReference>
<proteinExistence type="predicted"/>
<dbReference type="SUPFAM" id="SSF53098">
    <property type="entry name" value="Ribonuclease H-like"/>
    <property type="match status" value="1"/>
</dbReference>
<dbReference type="GO" id="GO:0032196">
    <property type="term" value="P:transposition"/>
    <property type="evidence" value="ECO:0007669"/>
    <property type="project" value="TreeGrafter"/>
</dbReference>
<organism evidence="3 4">
    <name type="scientific">Anaerotruncus colihominis</name>
    <dbReference type="NCBI Taxonomy" id="169435"/>
    <lineage>
        <taxon>Bacteria</taxon>
        <taxon>Bacillati</taxon>
        <taxon>Bacillota</taxon>
        <taxon>Clostridia</taxon>
        <taxon>Eubacteriales</taxon>
        <taxon>Oscillospiraceae</taxon>
        <taxon>Anaerotruncus</taxon>
    </lineage>
</organism>
<dbReference type="InterPro" id="IPR025246">
    <property type="entry name" value="IS30-like_HTH"/>
</dbReference>
<dbReference type="InterPro" id="IPR036397">
    <property type="entry name" value="RNaseH_sf"/>
</dbReference>
<gene>
    <name evidence="3" type="ORF">ERS852551_00227</name>
</gene>
<dbReference type="Gene3D" id="3.30.420.10">
    <property type="entry name" value="Ribonuclease H-like superfamily/Ribonuclease H"/>
    <property type="match status" value="1"/>
</dbReference>
<dbReference type="InterPro" id="IPR053392">
    <property type="entry name" value="Transposase_IS30-like"/>
</dbReference>
<dbReference type="InterPro" id="IPR012337">
    <property type="entry name" value="RNaseH-like_sf"/>
</dbReference>
<dbReference type="RefSeq" id="WP_242857722.1">
    <property type="nucleotide sequence ID" value="NZ_CZBE01000001.1"/>
</dbReference>
<keyword evidence="1" id="KW-0233">DNA recombination</keyword>
<evidence type="ECO:0000256" key="1">
    <source>
        <dbReference type="ARBA" id="ARBA00023172"/>
    </source>
</evidence>
<evidence type="ECO:0000313" key="4">
    <source>
        <dbReference type="Proteomes" id="UP000095765"/>
    </source>
</evidence>
<dbReference type="PROSITE" id="PS50994">
    <property type="entry name" value="INTEGRASE"/>
    <property type="match status" value="1"/>
</dbReference>
<reference evidence="3 4" key="1">
    <citation type="submission" date="2015-09" db="EMBL/GenBank/DDBJ databases">
        <authorList>
            <consortium name="Pathogen Informatics"/>
        </authorList>
    </citation>
    <scope>NUCLEOTIDE SEQUENCE [LARGE SCALE GENOMIC DNA]</scope>
    <source>
        <strain evidence="3 4">2789STDY5834939</strain>
    </source>
</reference>
<dbReference type="Proteomes" id="UP000095765">
    <property type="component" value="Unassembled WGS sequence"/>
</dbReference>
<name>A0A174LL79_9FIRM</name>
<dbReference type="EMBL" id="CZBE01000001">
    <property type="protein sequence ID" value="CUP24992.1"/>
    <property type="molecule type" value="Genomic_DNA"/>
</dbReference>
<evidence type="ECO:0000313" key="3">
    <source>
        <dbReference type="EMBL" id="CUP24992.1"/>
    </source>
</evidence>
<dbReference type="GO" id="GO:0015074">
    <property type="term" value="P:DNA integration"/>
    <property type="evidence" value="ECO:0007669"/>
    <property type="project" value="InterPro"/>
</dbReference>
<dbReference type="AlphaFoldDB" id="A0A174LL79"/>
<dbReference type="InterPro" id="IPR051917">
    <property type="entry name" value="Transposase-Integrase"/>
</dbReference>
<dbReference type="PANTHER" id="PTHR10948:SF23">
    <property type="entry name" value="TRANSPOSASE INSI FOR INSERTION SEQUENCE ELEMENT IS30A-RELATED"/>
    <property type="match status" value="1"/>
</dbReference>
<protein>
    <submittedName>
        <fullName evidence="3">Transposase and inactivated derivatives, IS30 family</fullName>
    </submittedName>
</protein>
<dbReference type="InterPro" id="IPR001584">
    <property type="entry name" value="Integrase_cat-core"/>
</dbReference>
<sequence>MFVLKGKGTFRHLGYADRIKIEALQKAGTCVKEIAAYIGCSVSTVYRELKRGSYKRLTSEWETVSAYSADIAQQDYDYKATAKGAQLKIGDDHAFAAYIERKIISERYSPAAVLGEIRVRGIAFQTMVCVKTLYNYIDRRVFLRLSNEHLPRRKDSRRPYCKVHVRTKKPLCEGIEARSADIQRRIEVGHWEMDTVIGKAKGKGQVLLVLTERSTRQEIIMKLRHKTAAEVVHALNRLERRYGRRFPLLFKSITVDNGAEFMDCTGMEKSYRSKAQRTKIYYCHPYSAWERGSNENANAMIRRFIPKGTPIENYSEQDIQRIQDWMNRYPRKILDYKCSDDLFLAHLKTL</sequence>
<dbReference type="GO" id="GO:0006310">
    <property type="term" value="P:DNA recombination"/>
    <property type="evidence" value="ECO:0007669"/>
    <property type="project" value="UniProtKB-KW"/>
</dbReference>
<dbReference type="NCBIfam" id="NF033563">
    <property type="entry name" value="transpos_IS30"/>
    <property type="match status" value="1"/>
</dbReference>
<feature type="domain" description="Integrase catalytic" evidence="2">
    <location>
        <begin position="166"/>
        <end position="347"/>
    </location>
</feature>
<evidence type="ECO:0000259" key="2">
    <source>
        <dbReference type="PROSITE" id="PS50994"/>
    </source>
</evidence>
<dbReference type="PANTHER" id="PTHR10948">
    <property type="entry name" value="TRANSPOSASE"/>
    <property type="match status" value="1"/>
</dbReference>
<dbReference type="Pfam" id="PF13936">
    <property type="entry name" value="HTH_38"/>
    <property type="match status" value="1"/>
</dbReference>
<accession>A0A174LL79</accession>
<dbReference type="GO" id="GO:0005829">
    <property type="term" value="C:cytosol"/>
    <property type="evidence" value="ECO:0007669"/>
    <property type="project" value="TreeGrafter"/>
</dbReference>
<dbReference type="GO" id="GO:0003676">
    <property type="term" value="F:nucleic acid binding"/>
    <property type="evidence" value="ECO:0007669"/>
    <property type="project" value="InterPro"/>
</dbReference>